<dbReference type="Gene3D" id="3.30.470.20">
    <property type="entry name" value="ATP-grasp fold, B domain"/>
    <property type="match status" value="1"/>
</dbReference>
<comment type="subunit">
    <text evidence="4 5">Homodimer.</text>
</comment>
<dbReference type="HAMAP" id="MF_01928">
    <property type="entry name" value="PurK"/>
    <property type="match status" value="1"/>
</dbReference>
<dbReference type="Gene3D" id="3.30.1490.20">
    <property type="entry name" value="ATP-grasp fold, A domain"/>
    <property type="match status" value="1"/>
</dbReference>
<feature type="binding site" evidence="4">
    <location>
        <position position="101"/>
    </location>
    <ligand>
        <name>ATP</name>
        <dbReference type="ChEBI" id="CHEBI:30616"/>
    </ligand>
</feature>
<dbReference type="PANTHER" id="PTHR11609">
    <property type="entry name" value="PURINE BIOSYNTHESIS PROTEIN 6/7, PUR6/7"/>
    <property type="match status" value="1"/>
</dbReference>
<dbReference type="EC" id="6.3.4.18" evidence="4 5"/>
<feature type="binding site" evidence="4">
    <location>
        <position position="208"/>
    </location>
    <ligand>
        <name>ATP</name>
        <dbReference type="ChEBI" id="CHEBI:30616"/>
    </ligand>
</feature>
<dbReference type="NCBIfam" id="TIGR01161">
    <property type="entry name" value="purK"/>
    <property type="match status" value="1"/>
</dbReference>
<keyword evidence="8" id="KW-1185">Reference proteome</keyword>
<dbReference type="SUPFAM" id="SSF56059">
    <property type="entry name" value="Glutathione synthetase ATP-binding domain-like"/>
    <property type="match status" value="1"/>
</dbReference>
<comment type="catalytic activity">
    <reaction evidence="4 5">
        <text>5-amino-1-(5-phospho-beta-D-ribosyl)imidazole + hydrogencarbonate + ATP = 5-carboxyamino-1-(5-phospho-D-ribosyl)imidazole + ADP + phosphate + 2 H(+)</text>
        <dbReference type="Rhea" id="RHEA:19317"/>
        <dbReference type="ChEBI" id="CHEBI:15378"/>
        <dbReference type="ChEBI" id="CHEBI:17544"/>
        <dbReference type="ChEBI" id="CHEBI:30616"/>
        <dbReference type="ChEBI" id="CHEBI:43474"/>
        <dbReference type="ChEBI" id="CHEBI:58730"/>
        <dbReference type="ChEBI" id="CHEBI:137981"/>
        <dbReference type="ChEBI" id="CHEBI:456216"/>
        <dbReference type="EC" id="6.3.4.18"/>
    </reaction>
</comment>
<dbReference type="Pfam" id="PF02222">
    <property type="entry name" value="ATP-grasp"/>
    <property type="match status" value="1"/>
</dbReference>
<comment type="function">
    <text evidence="4">Catalyzes the ATP-dependent conversion of 5-aminoimidazole ribonucleotide (AIR) and HCO(3)(-) to N5-carboxyaminoimidazole ribonucleotide (N5-CAIR).</text>
</comment>
<name>A0ABP8V615_9GAMM</name>
<dbReference type="InterPro" id="IPR011761">
    <property type="entry name" value="ATP-grasp"/>
</dbReference>
<dbReference type="InterPro" id="IPR003135">
    <property type="entry name" value="ATP-grasp_carboxylate-amine"/>
</dbReference>
<feature type="domain" description="ATP-grasp" evidence="6">
    <location>
        <begin position="105"/>
        <end position="292"/>
    </location>
</feature>
<feature type="binding site" evidence="4">
    <location>
        <begin position="177"/>
        <end position="180"/>
    </location>
    <ligand>
        <name>ATP</name>
        <dbReference type="ChEBI" id="CHEBI:30616"/>
    </ligand>
</feature>
<feature type="binding site" evidence="4">
    <location>
        <begin position="146"/>
        <end position="152"/>
    </location>
    <ligand>
        <name>ATP</name>
        <dbReference type="ChEBI" id="CHEBI:30616"/>
    </ligand>
</feature>
<gene>
    <name evidence="4 5" type="primary">purK</name>
    <name evidence="7" type="ORF">GCM10023116_32570</name>
</gene>
<dbReference type="InterPro" id="IPR040686">
    <property type="entry name" value="PurK_C"/>
</dbReference>
<reference evidence="8" key="1">
    <citation type="journal article" date="2019" name="Int. J. Syst. Evol. Microbiol.">
        <title>The Global Catalogue of Microorganisms (GCM) 10K type strain sequencing project: providing services to taxonomists for standard genome sequencing and annotation.</title>
        <authorList>
            <consortium name="The Broad Institute Genomics Platform"/>
            <consortium name="The Broad Institute Genome Sequencing Center for Infectious Disease"/>
            <person name="Wu L."/>
            <person name="Ma J."/>
        </authorList>
    </citation>
    <scope>NUCLEOTIDE SEQUENCE [LARGE SCALE GENOMIC DNA]</scope>
    <source>
        <strain evidence="8">JCM 17805</strain>
    </source>
</reference>
<dbReference type="InterPro" id="IPR054350">
    <property type="entry name" value="PurT/PurK_preATP-grasp"/>
</dbReference>
<dbReference type="Proteomes" id="UP001500604">
    <property type="component" value="Unassembled WGS sequence"/>
</dbReference>
<dbReference type="Pfam" id="PF22660">
    <property type="entry name" value="RS_preATP-grasp-like"/>
    <property type="match status" value="1"/>
</dbReference>
<comment type="function">
    <text evidence="5">Catalyzes the ATP-dependent conversion of 5-aminoimidazole ribonucleotide (AIR) and HCO(3)- to N5-carboxyaminoimidazole ribonucleotide (N5-CAIR).</text>
</comment>
<evidence type="ECO:0000256" key="5">
    <source>
        <dbReference type="RuleBase" id="RU361200"/>
    </source>
</evidence>
<comment type="caution">
    <text evidence="7">The sequence shown here is derived from an EMBL/GenBank/DDBJ whole genome shotgun (WGS) entry which is preliminary data.</text>
</comment>
<dbReference type="SUPFAM" id="SSF51246">
    <property type="entry name" value="Rudiment single hybrid motif"/>
    <property type="match status" value="1"/>
</dbReference>
<evidence type="ECO:0000259" key="6">
    <source>
        <dbReference type="PROSITE" id="PS50975"/>
    </source>
</evidence>
<dbReference type="InterPro" id="IPR011054">
    <property type="entry name" value="Rudment_hybrid_motif"/>
</dbReference>
<dbReference type="InterPro" id="IPR005875">
    <property type="entry name" value="PurK"/>
</dbReference>
<dbReference type="NCBIfam" id="NF004679">
    <property type="entry name" value="PRK06019.1-5"/>
    <property type="match status" value="1"/>
</dbReference>
<keyword evidence="3 4" id="KW-0067">ATP-binding</keyword>
<evidence type="ECO:0000256" key="3">
    <source>
        <dbReference type="ARBA" id="ARBA00022840"/>
    </source>
</evidence>
<comment type="similarity">
    <text evidence="4 5">Belongs to the PurK/PurT family.</text>
</comment>
<accession>A0ABP8V615</accession>
<keyword evidence="2 4" id="KW-0658">Purine biosynthesis</keyword>
<dbReference type="Gene3D" id="3.40.50.20">
    <property type="match status" value="1"/>
</dbReference>
<dbReference type="EMBL" id="BAABFL010000431">
    <property type="protein sequence ID" value="GAA4650974.1"/>
    <property type="molecule type" value="Genomic_DNA"/>
</dbReference>
<dbReference type="SUPFAM" id="SSF52440">
    <property type="entry name" value="PreATP-grasp domain"/>
    <property type="match status" value="1"/>
</dbReference>
<dbReference type="RefSeq" id="WP_345197262.1">
    <property type="nucleotide sequence ID" value="NZ_BAABFL010000431.1"/>
</dbReference>
<feature type="binding site" evidence="4">
    <location>
        <position position="185"/>
    </location>
    <ligand>
        <name>ATP</name>
        <dbReference type="ChEBI" id="CHEBI:30616"/>
    </ligand>
</feature>
<feature type="binding site" evidence="4">
    <location>
        <begin position="262"/>
        <end position="263"/>
    </location>
    <ligand>
        <name>ATP</name>
        <dbReference type="ChEBI" id="CHEBI:30616"/>
    </ligand>
</feature>
<proteinExistence type="inferred from homology"/>
<evidence type="ECO:0000313" key="7">
    <source>
        <dbReference type="EMBL" id="GAA4650974.1"/>
    </source>
</evidence>
<evidence type="ECO:0000256" key="2">
    <source>
        <dbReference type="ARBA" id="ARBA00022755"/>
    </source>
</evidence>
<keyword evidence="1 4" id="KW-0547">Nucleotide-binding</keyword>
<protein>
    <recommendedName>
        <fullName evidence="4 5">N5-carboxyaminoimidazole ribonucleotide synthase</fullName>
        <shortName evidence="4 5">N5-CAIR synthase</shortName>
        <ecNumber evidence="4 5">6.3.4.18</ecNumber>
    </recommendedName>
    <alternativeName>
        <fullName evidence="4 5">5-(carboxyamino)imidazole ribonucleotide synthetase</fullName>
    </alternativeName>
</protein>
<feature type="binding site" evidence="4">
    <location>
        <position position="141"/>
    </location>
    <ligand>
        <name>ATP</name>
        <dbReference type="ChEBI" id="CHEBI:30616"/>
    </ligand>
</feature>
<dbReference type="Pfam" id="PF17769">
    <property type="entry name" value="PurK_C"/>
    <property type="match status" value="1"/>
</dbReference>
<evidence type="ECO:0000313" key="8">
    <source>
        <dbReference type="Proteomes" id="UP001500604"/>
    </source>
</evidence>
<dbReference type="InterPro" id="IPR016185">
    <property type="entry name" value="PreATP-grasp_dom_sf"/>
</dbReference>
<keyword evidence="4 5" id="KW-0436">Ligase</keyword>
<dbReference type="PANTHER" id="PTHR11609:SF5">
    <property type="entry name" value="PHOSPHORIBOSYLAMINOIMIDAZOLE CARBOXYLASE"/>
    <property type="match status" value="1"/>
</dbReference>
<sequence>MHIAMIGCGQLARMMALEGWHLGMTFSFLAESGENRSCVEGLGDIVELTPALSGRKLFEALGEPEVVTVEREHVDVAMLRDLASFCQVTPNPDAIEICQHRGREKNFVNALGVPTAPYRLINSAESLKAAIEALGLPVIVKSCEEGYDGRGQWKIDNTQELDALLLENTMEGDFIVEGFVAFEKEASIVAMRSSKGECAFYPLAENEHRNGILISSIAPAELPSPSLSAEARKIAQSIIEKMDYVGVLSIEFFVMHDQLLVNELAPRVHNSGHWTQAAGICSQFENHLRSIAGITLGATEPTTHAGMVNVLGQKLNTNWLVDSNVQLHDYNKTPRPNRKVGHLNVWSSDRQKLVNQIHELKCAIYGDE</sequence>
<evidence type="ECO:0000256" key="4">
    <source>
        <dbReference type="HAMAP-Rule" id="MF_01928"/>
    </source>
</evidence>
<evidence type="ECO:0000256" key="1">
    <source>
        <dbReference type="ARBA" id="ARBA00022741"/>
    </source>
</evidence>
<dbReference type="InterPro" id="IPR013815">
    <property type="entry name" value="ATP_grasp_subdomain_1"/>
</dbReference>
<organism evidence="7 8">
    <name type="scientific">Kistimonas scapharcae</name>
    <dbReference type="NCBI Taxonomy" id="1036133"/>
    <lineage>
        <taxon>Bacteria</taxon>
        <taxon>Pseudomonadati</taxon>
        <taxon>Pseudomonadota</taxon>
        <taxon>Gammaproteobacteria</taxon>
        <taxon>Oceanospirillales</taxon>
        <taxon>Endozoicomonadaceae</taxon>
        <taxon>Kistimonas</taxon>
    </lineage>
</organism>
<comment type="pathway">
    <text evidence="4 5">Purine metabolism; IMP biosynthesis via de novo pathway; 5-amino-1-(5-phospho-D-ribosyl)imidazole-4-carboxylate from 5-amino-1-(5-phospho-D-ribosyl)imidazole (N5-CAIR route): step 1/2.</text>
</comment>
<dbReference type="PROSITE" id="PS50975">
    <property type="entry name" value="ATP_GRASP"/>
    <property type="match status" value="1"/>
</dbReference>